<gene>
    <name evidence="2" type="ordered locus">Fluta_2859</name>
</gene>
<evidence type="ECO:0000256" key="1">
    <source>
        <dbReference type="SAM" id="Coils"/>
    </source>
</evidence>
<keyword evidence="3" id="KW-1185">Reference proteome</keyword>
<evidence type="ECO:0000313" key="2">
    <source>
        <dbReference type="EMBL" id="AEA44838.1"/>
    </source>
</evidence>
<dbReference type="eggNOG" id="COG0782">
    <property type="taxonomic scope" value="Bacteria"/>
</dbReference>
<reference evidence="3" key="2">
    <citation type="submission" date="2011-02" db="EMBL/GenBank/DDBJ databases">
        <title>The complete genome of Fluviicola taffensis DSM 16823.</title>
        <authorList>
            <consortium name="US DOE Joint Genome Institute (JGI-PGF)"/>
            <person name="Lucas S."/>
            <person name="Copeland A."/>
            <person name="Lapidus A."/>
            <person name="Bruce D."/>
            <person name="Goodwin L."/>
            <person name="Pitluck S."/>
            <person name="Kyrpides N."/>
            <person name="Mavromatis K."/>
            <person name="Ivanova N."/>
            <person name="Mikhailova N."/>
            <person name="Pagani I."/>
            <person name="Chertkov O."/>
            <person name="Detter J.C."/>
            <person name="Han C."/>
            <person name="Tapia R."/>
            <person name="Land M."/>
            <person name="Hauser L."/>
            <person name="Markowitz V."/>
            <person name="Cheng J.-F."/>
            <person name="Hugenholtz P."/>
            <person name="Woyke T."/>
            <person name="Wu D."/>
            <person name="Tindall B."/>
            <person name="Pomrenke H.G."/>
            <person name="Brambilla E."/>
            <person name="Klenk H.-P."/>
            <person name="Eisen J.A."/>
        </authorList>
    </citation>
    <scope>NUCLEOTIDE SEQUENCE [LARGE SCALE GENOMIC DNA]</scope>
    <source>
        <strain evidence="3">DSM 16823 / RW262 / RW262</strain>
    </source>
</reference>
<dbReference type="OrthoDB" id="667380at2"/>
<accession>F2IHR0</accession>
<dbReference type="STRING" id="755732.Fluta_2859"/>
<dbReference type="Proteomes" id="UP000007463">
    <property type="component" value="Chromosome"/>
</dbReference>
<reference evidence="2 3" key="1">
    <citation type="journal article" date="2011" name="Stand. Genomic Sci.">
        <title>Complete genome sequence of the gliding freshwater bacterium Fluviicola taffensis type strain (RW262).</title>
        <authorList>
            <person name="Woyke T."/>
            <person name="Chertkov O."/>
            <person name="Lapidus A."/>
            <person name="Nolan M."/>
            <person name="Lucas S."/>
            <person name="Del Rio T.G."/>
            <person name="Tice H."/>
            <person name="Cheng J.F."/>
            <person name="Tapia R."/>
            <person name="Han C."/>
            <person name="Goodwin L."/>
            <person name="Pitluck S."/>
            <person name="Liolios K."/>
            <person name="Pagani I."/>
            <person name="Ivanova N."/>
            <person name="Huntemann M."/>
            <person name="Mavromatis K."/>
            <person name="Mikhailova N."/>
            <person name="Pati A."/>
            <person name="Chen A."/>
            <person name="Palaniappan K."/>
            <person name="Land M."/>
            <person name="Hauser L."/>
            <person name="Brambilla E.M."/>
            <person name="Rohde M."/>
            <person name="Mwirichia R."/>
            <person name="Sikorski J."/>
            <person name="Tindall B.J."/>
            <person name="Goker M."/>
            <person name="Bristow J."/>
            <person name="Eisen J.A."/>
            <person name="Markowitz V."/>
            <person name="Hugenholtz P."/>
            <person name="Klenk H.P."/>
            <person name="Kyrpides N.C."/>
        </authorList>
    </citation>
    <scope>NUCLEOTIDE SEQUENCE [LARGE SCALE GENOMIC DNA]</scope>
    <source>
        <strain evidence="3">DSM 16823 / RW262 / RW262</strain>
    </source>
</reference>
<feature type="coiled-coil region" evidence="1">
    <location>
        <begin position="11"/>
        <end position="68"/>
    </location>
</feature>
<dbReference type="EMBL" id="CP002542">
    <property type="protein sequence ID" value="AEA44838.1"/>
    <property type="molecule type" value="Genomic_DNA"/>
</dbReference>
<name>F2IHR0_FLUTR</name>
<dbReference type="AlphaFoldDB" id="F2IHR0"/>
<sequence>MDKKNLFNHISKIVQEKIDRLQADISDLQKDIAEDSKSSAGDKFETAREMAQQELSKLSVQLSEQQRLKGFIESLSQEESDIVKIGSLVQTDKGHFLVGVPIGKISFNQLEITGIGAAAPLGQVLLKKQINDCIQINQQSFLIEQIL</sequence>
<keyword evidence="1" id="KW-0175">Coiled coil</keyword>
<proteinExistence type="predicted"/>
<dbReference type="HOGENOM" id="CLU_134999_0_1_10"/>
<protein>
    <submittedName>
        <fullName evidence="2">Uncharacterized protein</fullName>
    </submittedName>
</protein>
<organism evidence="2 3">
    <name type="scientific">Fluviicola taffensis (strain DSM 16823 / NCIMB 13979 / RW262)</name>
    <dbReference type="NCBI Taxonomy" id="755732"/>
    <lineage>
        <taxon>Bacteria</taxon>
        <taxon>Pseudomonadati</taxon>
        <taxon>Bacteroidota</taxon>
        <taxon>Flavobacteriia</taxon>
        <taxon>Flavobacteriales</taxon>
        <taxon>Crocinitomicaceae</taxon>
        <taxon>Fluviicola</taxon>
    </lineage>
</organism>
<dbReference type="KEGG" id="fte:Fluta_2859"/>
<evidence type="ECO:0000313" key="3">
    <source>
        <dbReference type="Proteomes" id="UP000007463"/>
    </source>
</evidence>
<dbReference type="RefSeq" id="WP_013687607.1">
    <property type="nucleotide sequence ID" value="NC_015321.1"/>
</dbReference>